<accession>A0A151CI64</accession>
<dbReference type="OrthoDB" id="5372638at2"/>
<reference evidence="2 3" key="1">
    <citation type="submission" date="2015-11" db="EMBL/GenBank/DDBJ databases">
        <title>Draft genome of Sulfurovum riftiae 1812E, a member of the Epsilonproteobacteria isolated from the tube of the deep-sea hydrothermal vent tubewom Riftia pachyptila.</title>
        <authorList>
            <person name="Vetriani C."/>
            <person name="Giovannelli D."/>
        </authorList>
    </citation>
    <scope>NUCLEOTIDE SEQUENCE [LARGE SCALE GENOMIC DNA]</scope>
    <source>
        <strain evidence="2 3">1812E</strain>
    </source>
</reference>
<dbReference type="Gene3D" id="3.40.30.10">
    <property type="entry name" value="Glutaredoxin"/>
    <property type="match status" value="1"/>
</dbReference>
<keyword evidence="1" id="KW-0732">Signal</keyword>
<gene>
    <name evidence="2" type="ORF">AS592_02515</name>
</gene>
<dbReference type="EMBL" id="LNKT01000002">
    <property type="protein sequence ID" value="KYJ87232.1"/>
    <property type="molecule type" value="Genomic_DNA"/>
</dbReference>
<proteinExistence type="predicted"/>
<dbReference type="AlphaFoldDB" id="A0A151CI64"/>
<name>A0A151CI64_9BACT</name>
<dbReference type="InterPro" id="IPR036249">
    <property type="entry name" value="Thioredoxin-like_sf"/>
</dbReference>
<comment type="caution">
    <text evidence="2">The sequence shown here is derived from an EMBL/GenBank/DDBJ whole genome shotgun (WGS) entry which is preliminary data.</text>
</comment>
<dbReference type="SUPFAM" id="SSF52833">
    <property type="entry name" value="Thioredoxin-like"/>
    <property type="match status" value="1"/>
</dbReference>
<dbReference type="STRING" id="1630136.AS592_02515"/>
<keyword evidence="3" id="KW-1185">Reference proteome</keyword>
<evidence type="ECO:0000313" key="2">
    <source>
        <dbReference type="EMBL" id="KYJ87232.1"/>
    </source>
</evidence>
<dbReference type="Proteomes" id="UP000075359">
    <property type="component" value="Unassembled WGS sequence"/>
</dbReference>
<evidence type="ECO:0000313" key="3">
    <source>
        <dbReference type="Proteomes" id="UP000075359"/>
    </source>
</evidence>
<organism evidence="2 3">
    <name type="scientific">Sulfurovum riftiae</name>
    <dbReference type="NCBI Taxonomy" id="1630136"/>
    <lineage>
        <taxon>Bacteria</taxon>
        <taxon>Pseudomonadati</taxon>
        <taxon>Campylobacterota</taxon>
        <taxon>Epsilonproteobacteria</taxon>
        <taxon>Campylobacterales</taxon>
        <taxon>Sulfurovaceae</taxon>
        <taxon>Sulfurovum</taxon>
    </lineage>
</organism>
<dbReference type="RefSeq" id="WP_067328930.1">
    <property type="nucleotide sequence ID" value="NZ_LNKT01000002.1"/>
</dbReference>
<feature type="signal peptide" evidence="1">
    <location>
        <begin position="1"/>
        <end position="16"/>
    </location>
</feature>
<feature type="chain" id="PRO_5007578549" evidence="1">
    <location>
        <begin position="17"/>
        <end position="140"/>
    </location>
</feature>
<sequence>MKLFLISVLFVCTLFATDAKEAAMNMGVENNFSTAMVKARSEKKMLVMVIVKKDCRWCDKLVNMTMADPEVKDELKNYVTLIIDRNDNFPSEFKENFFPSIFYIDYSSQKSVYENVGFVGKKCFLNDLRESLKTRDELYN</sequence>
<evidence type="ECO:0000256" key="1">
    <source>
        <dbReference type="SAM" id="SignalP"/>
    </source>
</evidence>
<protein>
    <submittedName>
        <fullName evidence="2">Uncharacterized protein</fullName>
    </submittedName>
</protein>